<evidence type="ECO:0000256" key="3">
    <source>
        <dbReference type="ARBA" id="ARBA00022448"/>
    </source>
</evidence>
<dbReference type="Proteomes" id="UP000663842">
    <property type="component" value="Unassembled WGS sequence"/>
</dbReference>
<gene>
    <name evidence="14" type="ORF">GIL414_LOCUS33527</name>
    <name evidence="10" type="ORF">KQP761_LOCUS28977</name>
    <name evidence="11" type="ORF">MBJ925_LOCUS20217</name>
    <name evidence="13" type="ORF">UXM345_LOCUS17979</name>
    <name evidence="12" type="ORF">XDN619_LOCUS27198</name>
</gene>
<dbReference type="Pfam" id="PF10240">
    <property type="entry name" value="DUF2464"/>
    <property type="match status" value="1"/>
</dbReference>
<dbReference type="GO" id="GO:0031902">
    <property type="term" value="C:late endosome membrane"/>
    <property type="evidence" value="ECO:0007669"/>
    <property type="project" value="UniProtKB-SubCell"/>
</dbReference>
<dbReference type="EMBL" id="CAJNOW010015862">
    <property type="protein sequence ID" value="CAF1645803.1"/>
    <property type="molecule type" value="Genomic_DNA"/>
</dbReference>
<evidence type="ECO:0000313" key="12">
    <source>
        <dbReference type="EMBL" id="CAF2143458.1"/>
    </source>
</evidence>
<dbReference type="Proteomes" id="UP000663824">
    <property type="component" value="Unassembled WGS sequence"/>
</dbReference>
<keyword evidence="6" id="KW-0472">Membrane</keyword>
<dbReference type="PROSITE" id="PS51498">
    <property type="entry name" value="MABP"/>
    <property type="match status" value="1"/>
</dbReference>
<protein>
    <recommendedName>
        <fullName evidence="16">Multivesicular body subunit 12B</fullName>
    </recommendedName>
</protein>
<feature type="domain" description="MABP" evidence="9">
    <location>
        <begin position="5"/>
        <end position="151"/>
    </location>
</feature>
<evidence type="ECO:0000256" key="1">
    <source>
        <dbReference type="ARBA" id="ARBA00004633"/>
    </source>
</evidence>
<dbReference type="GO" id="GO:0000813">
    <property type="term" value="C:ESCRT I complex"/>
    <property type="evidence" value="ECO:0007669"/>
    <property type="project" value="InterPro"/>
</dbReference>
<dbReference type="EMBL" id="CAJOBF010002390">
    <property type="protein sequence ID" value="CAF4030758.1"/>
    <property type="molecule type" value="Genomic_DNA"/>
</dbReference>
<dbReference type="GO" id="GO:0046755">
    <property type="term" value="P:viral budding"/>
    <property type="evidence" value="ECO:0007669"/>
    <property type="project" value="TreeGrafter"/>
</dbReference>
<dbReference type="Proteomes" id="UP000663887">
    <property type="component" value="Unassembled WGS sequence"/>
</dbReference>
<evidence type="ECO:0000259" key="8">
    <source>
        <dbReference type="PROSITE" id="PS51497"/>
    </source>
</evidence>
<dbReference type="InterPro" id="IPR023341">
    <property type="entry name" value="MABP"/>
</dbReference>
<dbReference type="EMBL" id="CAJOBJ010074636">
    <property type="protein sequence ID" value="CAF4474905.1"/>
    <property type="molecule type" value="Genomic_DNA"/>
</dbReference>
<organism evidence="10 15">
    <name type="scientific">Rotaria magnacalcarata</name>
    <dbReference type="NCBI Taxonomy" id="392030"/>
    <lineage>
        <taxon>Eukaryota</taxon>
        <taxon>Metazoa</taxon>
        <taxon>Spiralia</taxon>
        <taxon>Gnathifera</taxon>
        <taxon>Rotifera</taxon>
        <taxon>Eurotatoria</taxon>
        <taxon>Bdelloidea</taxon>
        <taxon>Philodinida</taxon>
        <taxon>Philodinidae</taxon>
        <taxon>Rotaria</taxon>
    </lineage>
</organism>
<keyword evidence="5" id="KW-0653">Protein transport</keyword>
<evidence type="ECO:0000313" key="10">
    <source>
        <dbReference type="EMBL" id="CAF1645803.1"/>
    </source>
</evidence>
<evidence type="ECO:0000259" key="9">
    <source>
        <dbReference type="PROSITE" id="PS51498"/>
    </source>
</evidence>
<dbReference type="Proteomes" id="UP000681720">
    <property type="component" value="Unassembled WGS sequence"/>
</dbReference>
<evidence type="ECO:0008006" key="16">
    <source>
        <dbReference type="Google" id="ProtNLM"/>
    </source>
</evidence>
<dbReference type="EMBL" id="CAJNRE010010389">
    <property type="protein sequence ID" value="CAF2090336.1"/>
    <property type="molecule type" value="Genomic_DNA"/>
</dbReference>
<evidence type="ECO:0000256" key="7">
    <source>
        <dbReference type="ARBA" id="ARBA00053101"/>
    </source>
</evidence>
<dbReference type="PROSITE" id="PS51497">
    <property type="entry name" value="UMA"/>
    <property type="match status" value="1"/>
</dbReference>
<dbReference type="PANTHER" id="PTHR31547:SF1">
    <property type="entry name" value="MULTIVESICULAR BODY SUBUNIT 12B"/>
    <property type="match status" value="1"/>
</dbReference>
<comment type="subcellular location">
    <subcellularLocation>
        <location evidence="1">Late endosome membrane</location>
        <topology evidence="1">Peripheral membrane protein</topology>
    </subcellularLocation>
</comment>
<evidence type="ECO:0000313" key="14">
    <source>
        <dbReference type="EMBL" id="CAF4474905.1"/>
    </source>
</evidence>
<comment type="caution">
    <text evidence="10">The sequence shown here is derived from an EMBL/GenBank/DDBJ whole genome shotgun (WGS) entry which is preliminary data.</text>
</comment>
<dbReference type="AlphaFoldDB" id="A0A816EEU5"/>
<feature type="domain" description="UMA" evidence="8">
    <location>
        <begin position="208"/>
        <end position="261"/>
    </location>
</feature>
<dbReference type="GO" id="GO:0015031">
    <property type="term" value="P:protein transport"/>
    <property type="evidence" value="ECO:0007669"/>
    <property type="project" value="UniProtKB-KW"/>
</dbReference>
<comment type="similarity">
    <text evidence="2">Belongs to the MVB12 family.</text>
</comment>
<keyword evidence="4" id="KW-0967">Endosome</keyword>
<dbReference type="InterPro" id="IPR023340">
    <property type="entry name" value="UMA"/>
</dbReference>
<dbReference type="InterPro" id="IPR040297">
    <property type="entry name" value="MVB12B"/>
</dbReference>
<dbReference type="PANTHER" id="PTHR31547">
    <property type="entry name" value="MULTIVESICULAR BODY SUBUNIT 12B"/>
    <property type="match status" value="1"/>
</dbReference>
<dbReference type="EMBL" id="CAJNRG010012815">
    <property type="protein sequence ID" value="CAF2143458.1"/>
    <property type="molecule type" value="Genomic_DNA"/>
</dbReference>
<dbReference type="InterPro" id="IPR018798">
    <property type="entry name" value="MVB12A/B"/>
</dbReference>
<accession>A0A816EEU5</accession>
<dbReference type="Gene3D" id="2.100.10.50">
    <property type="match status" value="1"/>
</dbReference>
<name>A0A816EEU5_9BILA</name>
<dbReference type="Proteomes" id="UP000663834">
    <property type="component" value="Unassembled WGS sequence"/>
</dbReference>
<evidence type="ECO:0000256" key="5">
    <source>
        <dbReference type="ARBA" id="ARBA00022927"/>
    </source>
</evidence>
<dbReference type="GO" id="GO:0019075">
    <property type="term" value="P:virus maturation"/>
    <property type="evidence" value="ECO:0007669"/>
    <property type="project" value="TreeGrafter"/>
</dbReference>
<evidence type="ECO:0000313" key="13">
    <source>
        <dbReference type="EMBL" id="CAF4030758.1"/>
    </source>
</evidence>
<keyword evidence="3" id="KW-0813">Transport</keyword>
<comment type="function">
    <text evidence="7">Component of the ESCRT-I complex, a regulator of vesicular trafficking process. Required for the sorting of endocytic ubiquitinated cargos into multivesicular bodies.</text>
</comment>
<proteinExistence type="inferred from homology"/>
<dbReference type="OrthoDB" id="6021306at2759"/>
<evidence type="ECO:0000256" key="6">
    <source>
        <dbReference type="ARBA" id="ARBA00023136"/>
    </source>
</evidence>
<reference evidence="10" key="1">
    <citation type="submission" date="2021-02" db="EMBL/GenBank/DDBJ databases">
        <authorList>
            <person name="Nowell W R."/>
        </authorList>
    </citation>
    <scope>NUCLEOTIDE SEQUENCE</scope>
</reference>
<evidence type="ECO:0000256" key="2">
    <source>
        <dbReference type="ARBA" id="ARBA00010432"/>
    </source>
</evidence>
<dbReference type="FunFam" id="2.100.10.50:FF:000002">
    <property type="entry name" value="Multivesicular body subunit 12B"/>
    <property type="match status" value="1"/>
</dbReference>
<evidence type="ECO:0000313" key="15">
    <source>
        <dbReference type="Proteomes" id="UP000663834"/>
    </source>
</evidence>
<sequence length="261" mass="29719">MNEIHLPITGICLVTKPNNVPIGYDCIRKVHDDTSRDADLMADSLLERKDRFMCITRIIPLANNRPDVIEDIKLINERDNPPAAYAVLAYTADTREKGTNKKLICVKMAEIQGGMKCICDIIFLYRSRRPPQFYTSIGEINGLQMCIKEGTAPTLRPPPLPPAPQPQSNLYPNPMNYQTSDQQQYYQAPPEYSNTNTLTKKSDERDILDGIPFQINPKYLTAMNNKRNGNDLSDLDSFNILSAYDIERCFQYDFSVERSSL</sequence>
<evidence type="ECO:0000313" key="11">
    <source>
        <dbReference type="EMBL" id="CAF2090336.1"/>
    </source>
</evidence>
<evidence type="ECO:0000256" key="4">
    <source>
        <dbReference type="ARBA" id="ARBA00022753"/>
    </source>
</evidence>
<dbReference type="GO" id="GO:0042058">
    <property type="term" value="P:regulation of epidermal growth factor receptor signaling pathway"/>
    <property type="evidence" value="ECO:0007669"/>
    <property type="project" value="TreeGrafter"/>
</dbReference>